<protein>
    <submittedName>
        <fullName evidence="2">Uncharacterized protein</fullName>
    </submittedName>
</protein>
<organism evidence="2 3">
    <name type="scientific">Orchesella dallaii</name>
    <dbReference type="NCBI Taxonomy" id="48710"/>
    <lineage>
        <taxon>Eukaryota</taxon>
        <taxon>Metazoa</taxon>
        <taxon>Ecdysozoa</taxon>
        <taxon>Arthropoda</taxon>
        <taxon>Hexapoda</taxon>
        <taxon>Collembola</taxon>
        <taxon>Entomobryomorpha</taxon>
        <taxon>Entomobryoidea</taxon>
        <taxon>Orchesellidae</taxon>
        <taxon>Orchesellinae</taxon>
        <taxon>Orchesella</taxon>
    </lineage>
</organism>
<comment type="caution">
    <text evidence="2">The sequence shown here is derived from an EMBL/GenBank/DDBJ whole genome shotgun (WGS) entry which is preliminary data.</text>
</comment>
<feature type="transmembrane region" description="Helical" evidence="1">
    <location>
        <begin position="82"/>
        <end position="102"/>
    </location>
</feature>
<keyword evidence="3" id="KW-1185">Reference proteome</keyword>
<accession>A0ABP1PL76</accession>
<dbReference type="Proteomes" id="UP001642540">
    <property type="component" value="Unassembled WGS sequence"/>
</dbReference>
<gene>
    <name evidence="2" type="ORF">ODALV1_LOCUS1287</name>
</gene>
<keyword evidence="1" id="KW-1133">Transmembrane helix</keyword>
<name>A0ABP1PL76_9HEXA</name>
<keyword evidence="1" id="KW-0472">Membrane</keyword>
<dbReference type="EMBL" id="CAXLJM020000004">
    <property type="protein sequence ID" value="CAL8070532.1"/>
    <property type="molecule type" value="Genomic_DNA"/>
</dbReference>
<proteinExistence type="predicted"/>
<reference evidence="2 3" key="1">
    <citation type="submission" date="2024-08" db="EMBL/GenBank/DDBJ databases">
        <authorList>
            <person name="Cucini C."/>
            <person name="Frati F."/>
        </authorList>
    </citation>
    <scope>NUCLEOTIDE SEQUENCE [LARGE SCALE GENOMIC DNA]</scope>
</reference>
<evidence type="ECO:0000313" key="3">
    <source>
        <dbReference type="Proteomes" id="UP001642540"/>
    </source>
</evidence>
<evidence type="ECO:0000256" key="1">
    <source>
        <dbReference type="SAM" id="Phobius"/>
    </source>
</evidence>
<feature type="transmembrane region" description="Helical" evidence="1">
    <location>
        <begin position="130"/>
        <end position="152"/>
    </location>
</feature>
<sequence length="218" mass="24324">MAALTKTQKLKTSNSATRSTSFLLYVTLGIGFLVCCLLANILLVMTVHGSAVVRASKDLPNSDEVPEIEEEVDPQMETAMRYLFFMWTINFINSMITIPRFYSALEHISNRMANGLLFHKRAPTDSFFRFHGLLLFCILMAGVAVNATAYFATVLGTPDDICTFAVASFIFACIVGITAHLFMKNVLSMSEHMNSKKIKLDFVKCHGRKVGRMFKNGL</sequence>
<keyword evidence="1" id="KW-0812">Transmembrane</keyword>
<evidence type="ECO:0000313" key="2">
    <source>
        <dbReference type="EMBL" id="CAL8070532.1"/>
    </source>
</evidence>
<feature type="transmembrane region" description="Helical" evidence="1">
    <location>
        <begin position="164"/>
        <end position="183"/>
    </location>
</feature>
<feature type="transmembrane region" description="Helical" evidence="1">
    <location>
        <begin position="21"/>
        <end position="45"/>
    </location>
</feature>